<keyword evidence="2" id="KW-0560">Oxidoreductase</keyword>
<dbReference type="Proteomes" id="UP000008850">
    <property type="component" value="Chromosome"/>
</dbReference>
<protein>
    <submittedName>
        <fullName evidence="5">UDP-glucose 4-epimerase</fullName>
    </submittedName>
</protein>
<dbReference type="Gene3D" id="3.40.50.720">
    <property type="entry name" value="NAD(P)-binding Rossmann-like Domain"/>
    <property type="match status" value="1"/>
</dbReference>
<dbReference type="EMBL" id="CP003075">
    <property type="protein sequence ID" value="AEQ53014.1"/>
    <property type="molecule type" value="Genomic_DNA"/>
</dbReference>
<dbReference type="STRING" id="1082931.KKY_3021"/>
<dbReference type="GO" id="GO:0016491">
    <property type="term" value="F:oxidoreductase activity"/>
    <property type="evidence" value="ECO:0007669"/>
    <property type="project" value="UniProtKB-KW"/>
</dbReference>
<comment type="similarity">
    <text evidence="1">Belongs to the NAD(P)-dependent epimerase/dehydratase family.</text>
</comment>
<keyword evidence="3" id="KW-0520">NAD</keyword>
<accession>G4RFL2</accession>
<reference evidence="5 6" key="1">
    <citation type="journal article" date="2012" name="J. Bacteriol.">
        <title>Complete genome sequence of Pelagibacterium halotolerans B2T.</title>
        <authorList>
            <person name="Huo Y.Y."/>
            <person name="Cheng H."/>
            <person name="Han X.F."/>
            <person name="Jiang X.W."/>
            <person name="Sun C."/>
            <person name="Zhang X.Q."/>
            <person name="Zhu X.F."/>
            <person name="Liu Y.F."/>
            <person name="Li P.F."/>
            <person name="Ni P.X."/>
            <person name="Wu M."/>
        </authorList>
    </citation>
    <scope>NUCLEOTIDE SEQUENCE [LARGE SCALE GENOMIC DNA]</scope>
    <source>
        <strain evidence="6">DSM 22347 / JCM 15775 / CGMCC 1.7692 / B2</strain>
    </source>
</reference>
<dbReference type="PANTHER" id="PTHR43103">
    <property type="entry name" value="NUCLEOSIDE-DIPHOSPHATE-SUGAR EPIMERASE"/>
    <property type="match status" value="1"/>
</dbReference>
<dbReference type="InterPro" id="IPR001509">
    <property type="entry name" value="Epimerase_deHydtase"/>
</dbReference>
<evidence type="ECO:0000256" key="3">
    <source>
        <dbReference type="ARBA" id="ARBA00023027"/>
    </source>
</evidence>
<sequence>MRIVVTGGSGRVGRFVVSELAGAGHEVTSLDLAAAPERIAGVRYMQGNVSRPEDVFGTFAFVRPQAVVHMAAWSDPGIVPDARTYADNVAGHFNCLDASAALGVGRVILASSAQVYGFADADPVFAPVSEDHPLRPGNSYALSKIAGESAAGYFAKKGLNVLTFRIMGVRAPQDLKGEIERALAEPQRDRFLLWTRTDARDIAIGCRQALEAQSVESGVYNLSGAENLHGIETRELFARYAPGTDISGLPAGVASGFSSDKARRAFGYEPRFVWTRNQHHG</sequence>
<name>G4RFL2_PELHB</name>
<keyword evidence="6" id="KW-1185">Reference proteome</keyword>
<feature type="domain" description="NAD-dependent epimerase/dehydratase" evidence="4">
    <location>
        <begin position="3"/>
        <end position="179"/>
    </location>
</feature>
<gene>
    <name evidence="5" type="ordered locus">KKY_3021</name>
</gene>
<evidence type="ECO:0000256" key="1">
    <source>
        <dbReference type="ARBA" id="ARBA00007637"/>
    </source>
</evidence>
<organism evidence="5 6">
    <name type="scientific">Pelagibacterium halotolerans (strain DSM 22347 / JCM 15775 / CGMCC 1.7692 / B2)</name>
    <dbReference type="NCBI Taxonomy" id="1082931"/>
    <lineage>
        <taxon>Bacteria</taxon>
        <taxon>Pseudomonadati</taxon>
        <taxon>Pseudomonadota</taxon>
        <taxon>Alphaproteobacteria</taxon>
        <taxon>Hyphomicrobiales</taxon>
        <taxon>Devosiaceae</taxon>
        <taxon>Pelagibacterium</taxon>
    </lineage>
</organism>
<dbReference type="eggNOG" id="COG0451">
    <property type="taxonomic scope" value="Bacteria"/>
</dbReference>
<dbReference type="KEGG" id="phl:KKY_3021"/>
<dbReference type="InterPro" id="IPR036291">
    <property type="entry name" value="NAD(P)-bd_dom_sf"/>
</dbReference>
<dbReference type="PANTHER" id="PTHR43103:SF5">
    <property type="entry name" value="4-EPIMERASE, PUTATIVE (AFU_ORTHOLOGUE AFUA_7G00360)-RELATED"/>
    <property type="match status" value="1"/>
</dbReference>
<evidence type="ECO:0000259" key="4">
    <source>
        <dbReference type="Pfam" id="PF01370"/>
    </source>
</evidence>
<dbReference type="RefSeq" id="WP_014132161.1">
    <property type="nucleotide sequence ID" value="NC_016078.1"/>
</dbReference>
<dbReference type="HOGENOM" id="CLU_053163_2_0_5"/>
<evidence type="ECO:0000313" key="6">
    <source>
        <dbReference type="Proteomes" id="UP000008850"/>
    </source>
</evidence>
<evidence type="ECO:0000256" key="2">
    <source>
        <dbReference type="ARBA" id="ARBA00023002"/>
    </source>
</evidence>
<dbReference type="AlphaFoldDB" id="G4RFL2"/>
<dbReference type="SUPFAM" id="SSF51735">
    <property type="entry name" value="NAD(P)-binding Rossmann-fold domains"/>
    <property type="match status" value="1"/>
</dbReference>
<dbReference type="Pfam" id="PF01370">
    <property type="entry name" value="Epimerase"/>
    <property type="match status" value="1"/>
</dbReference>
<proteinExistence type="inferred from homology"/>
<evidence type="ECO:0000313" key="5">
    <source>
        <dbReference type="EMBL" id="AEQ53014.1"/>
    </source>
</evidence>